<evidence type="ECO:0000313" key="2">
    <source>
        <dbReference type="Proteomes" id="UP000192566"/>
    </source>
</evidence>
<gene>
    <name evidence="1" type="ORF">BST25_07035</name>
</gene>
<dbReference type="GO" id="GO:0004144">
    <property type="term" value="F:diacylglycerol O-acyltransferase activity"/>
    <property type="evidence" value="ECO:0007669"/>
    <property type="project" value="InterPro"/>
</dbReference>
<reference evidence="1 2" key="1">
    <citation type="submission" date="2017-02" db="EMBL/GenBank/DDBJ databases">
        <title>The new phylogeny of genus Mycobacterium.</title>
        <authorList>
            <person name="Tortoli E."/>
            <person name="Trovato A."/>
            <person name="Cirillo D.M."/>
        </authorList>
    </citation>
    <scope>NUCLEOTIDE SEQUENCE [LARGE SCALE GENOMIC DNA]</scope>
    <source>
        <strain evidence="1 2">DSM 44471</strain>
    </source>
</reference>
<organism evidence="1 2">
    <name type="scientific">Mycobacterium heidelbergense</name>
    <dbReference type="NCBI Taxonomy" id="53376"/>
    <lineage>
        <taxon>Bacteria</taxon>
        <taxon>Bacillati</taxon>
        <taxon>Actinomycetota</taxon>
        <taxon>Actinomycetes</taxon>
        <taxon>Mycobacteriales</taxon>
        <taxon>Mycobacteriaceae</taxon>
        <taxon>Mycobacterium</taxon>
        <taxon>Mycobacterium simiae complex</taxon>
    </lineage>
</organism>
<evidence type="ECO:0000313" key="1">
    <source>
        <dbReference type="EMBL" id="ORA74876.1"/>
    </source>
</evidence>
<sequence length="417" mass="44228">MAAHRMAAVDAQFYWMSAKVPNDQFLLYAFDGEPGDCPGAIERVCRRARACPELTMRVGERGRLAYPSWVPADVGPERVARHDLADHSWHACLAAVAGLADDRLDVRRMPWRLHVFTPVLGVPGVRGPGTVTVLQVAHALADGARAAAMAAWLFGRAAPVPTPVRPSPGFLPRLAFDAARAHRRQARDTRAGLLAPGVGLRPPLSTNARPAGARSVRTLVRHRSQLRGPTVTVAVLAAVSTALSTLLGDAAESLGAEVPMTKPGVPQAHNHFGNVVVGLYPMLDFDARVERIAADLVNGRRRFEHPATRAADRAFAAVPAALLRWGVAQFDPDARPARVAGNTVVSSVDRGAADLRFGDARVVLTAGYPALSPCMGLTHGAHGIGDTVAISVHAAESAFHGDGADIDTYVRLLDAAL</sequence>
<keyword evidence="2" id="KW-1185">Reference proteome</keyword>
<dbReference type="InterPro" id="IPR004255">
    <property type="entry name" value="O-acyltransferase_WSD1_N"/>
</dbReference>
<protein>
    <submittedName>
        <fullName evidence="1">DUF1298 domain-containing protein</fullName>
    </submittedName>
</protein>
<accession>A0A1X0DR74</accession>
<dbReference type="Proteomes" id="UP000192566">
    <property type="component" value="Unassembled WGS sequence"/>
</dbReference>
<proteinExistence type="predicted"/>
<dbReference type="RefSeq" id="WP_083073301.1">
    <property type="nucleotide sequence ID" value="NZ_AP022615.1"/>
</dbReference>
<name>A0A1X0DR74_MYCHE</name>
<dbReference type="GO" id="GO:0045017">
    <property type="term" value="P:glycerolipid biosynthetic process"/>
    <property type="evidence" value="ECO:0007669"/>
    <property type="project" value="InterPro"/>
</dbReference>
<dbReference type="AlphaFoldDB" id="A0A1X0DR74"/>
<dbReference type="EMBL" id="MVHR01000007">
    <property type="protein sequence ID" value="ORA74876.1"/>
    <property type="molecule type" value="Genomic_DNA"/>
</dbReference>
<comment type="caution">
    <text evidence="1">The sequence shown here is derived from an EMBL/GenBank/DDBJ whole genome shotgun (WGS) entry which is preliminary data.</text>
</comment>
<dbReference type="OrthoDB" id="4370976at2"/>
<dbReference type="Pfam" id="PF03007">
    <property type="entry name" value="WS_DGAT_cat"/>
    <property type="match status" value="1"/>
</dbReference>
<dbReference type="STRING" id="53376.BST25_07035"/>